<sequence length="146" mass="16223">MVFWSTPYVAQRNGETGMGSMQDSVQPESSCPDSTASSNQSQAPEGSSKIPDKVFQSNNTLRHWAQSSLLAQVKVKYRSKGSSKRDHSRRVHPENEGSKNPRQKLSHFFRPSLRNPAALLLSHFTGYKGVTVARPKSKEGELDSTF</sequence>
<organism evidence="2 3">
    <name type="scientific">Rhinolophus ferrumequinum</name>
    <name type="common">Greater horseshoe bat</name>
    <dbReference type="NCBI Taxonomy" id="59479"/>
    <lineage>
        <taxon>Eukaryota</taxon>
        <taxon>Metazoa</taxon>
        <taxon>Chordata</taxon>
        <taxon>Craniata</taxon>
        <taxon>Vertebrata</taxon>
        <taxon>Euteleostomi</taxon>
        <taxon>Mammalia</taxon>
        <taxon>Eutheria</taxon>
        <taxon>Laurasiatheria</taxon>
        <taxon>Chiroptera</taxon>
        <taxon>Yinpterochiroptera</taxon>
        <taxon>Rhinolophoidea</taxon>
        <taxon>Rhinolophidae</taxon>
        <taxon>Rhinolophinae</taxon>
        <taxon>Rhinolophus</taxon>
    </lineage>
</organism>
<comment type="caution">
    <text evidence="2">The sequence shown here is derived from an EMBL/GenBank/DDBJ whole genome shotgun (WGS) entry which is preliminary data.</text>
</comment>
<feature type="compositionally biased region" description="Basic residues" evidence="1">
    <location>
        <begin position="76"/>
        <end position="90"/>
    </location>
</feature>
<accession>A0A7J7XPP3</accession>
<gene>
    <name evidence="2" type="ORF">mRhiFer1_010187</name>
</gene>
<dbReference type="Proteomes" id="UP000585614">
    <property type="component" value="Unassembled WGS sequence"/>
</dbReference>
<evidence type="ECO:0000313" key="2">
    <source>
        <dbReference type="EMBL" id="KAF6351691.1"/>
    </source>
</evidence>
<dbReference type="AlphaFoldDB" id="A0A7J7XPP3"/>
<evidence type="ECO:0000256" key="1">
    <source>
        <dbReference type="SAM" id="MobiDB-lite"/>
    </source>
</evidence>
<feature type="compositionally biased region" description="Polar residues" evidence="1">
    <location>
        <begin position="19"/>
        <end position="45"/>
    </location>
</feature>
<feature type="region of interest" description="Disordered" evidence="1">
    <location>
        <begin position="1"/>
        <end position="57"/>
    </location>
</feature>
<name>A0A7J7XPP3_RHIFE</name>
<feature type="region of interest" description="Disordered" evidence="1">
    <location>
        <begin position="76"/>
        <end position="110"/>
    </location>
</feature>
<proteinExistence type="predicted"/>
<evidence type="ECO:0000313" key="3">
    <source>
        <dbReference type="Proteomes" id="UP000585614"/>
    </source>
</evidence>
<dbReference type="EMBL" id="JACAGC010000008">
    <property type="protein sequence ID" value="KAF6351691.1"/>
    <property type="molecule type" value="Genomic_DNA"/>
</dbReference>
<protein>
    <submittedName>
        <fullName evidence="2">Uncharacterized protein</fullName>
    </submittedName>
</protein>
<reference evidence="2 3" key="1">
    <citation type="journal article" date="2020" name="Nature">
        <title>Six reference-quality genomes reveal evolution of bat adaptations.</title>
        <authorList>
            <person name="Jebb D."/>
            <person name="Huang Z."/>
            <person name="Pippel M."/>
            <person name="Hughes G.M."/>
            <person name="Lavrichenko K."/>
            <person name="Devanna P."/>
            <person name="Winkler S."/>
            <person name="Jermiin L.S."/>
            <person name="Skirmuntt E.C."/>
            <person name="Katzourakis A."/>
            <person name="Burkitt-Gray L."/>
            <person name="Ray D.A."/>
            <person name="Sullivan K.A.M."/>
            <person name="Roscito J.G."/>
            <person name="Kirilenko B.M."/>
            <person name="Davalos L.M."/>
            <person name="Corthals A.P."/>
            <person name="Power M.L."/>
            <person name="Jones G."/>
            <person name="Ransome R.D."/>
            <person name="Dechmann D.K.N."/>
            <person name="Locatelli A.G."/>
            <person name="Puechmaille S.J."/>
            <person name="Fedrigo O."/>
            <person name="Jarvis E.D."/>
            <person name="Hiller M."/>
            <person name="Vernes S.C."/>
            <person name="Myers E.W."/>
            <person name="Teeling E.C."/>
        </authorList>
    </citation>
    <scope>NUCLEOTIDE SEQUENCE [LARGE SCALE GENOMIC DNA]</scope>
    <source>
        <strain evidence="2">MRhiFer1</strain>
        <tissue evidence="2">Lung</tissue>
    </source>
</reference>